<dbReference type="RefSeq" id="WP_148568510.1">
    <property type="nucleotide sequence ID" value="NZ_RXYA01000018.1"/>
</dbReference>
<accession>A0A923HWD3</accession>
<reference evidence="1" key="2">
    <citation type="submission" date="2020-10" db="EMBL/GenBank/DDBJ databases">
        <title>Comparative genomics of the Acetobacterium genus.</title>
        <authorList>
            <person name="Marshall C."/>
            <person name="May H."/>
            <person name="Norman S."/>
        </authorList>
    </citation>
    <scope>NUCLEOTIDE SEQUENCE</scope>
    <source>
        <strain evidence="1">DER-2019</strain>
    </source>
</reference>
<organism evidence="1 2">
    <name type="scientific">Acetobacterium paludosum</name>
    <dbReference type="NCBI Taxonomy" id="52693"/>
    <lineage>
        <taxon>Bacteria</taxon>
        <taxon>Bacillati</taxon>
        <taxon>Bacillota</taxon>
        <taxon>Clostridia</taxon>
        <taxon>Eubacteriales</taxon>
        <taxon>Eubacteriaceae</taxon>
        <taxon>Acetobacterium</taxon>
    </lineage>
</organism>
<protein>
    <submittedName>
        <fullName evidence="1">Uncharacterized protein</fullName>
    </submittedName>
</protein>
<dbReference type="Proteomes" id="UP000616595">
    <property type="component" value="Unassembled WGS sequence"/>
</dbReference>
<dbReference type="OrthoDB" id="2627254at2"/>
<gene>
    <name evidence="1" type="ORF">GH810_14475</name>
</gene>
<dbReference type="AlphaFoldDB" id="A0A923HWD3"/>
<evidence type="ECO:0000313" key="1">
    <source>
        <dbReference type="EMBL" id="MBC3889516.1"/>
    </source>
</evidence>
<dbReference type="EMBL" id="WJBD01000019">
    <property type="protein sequence ID" value="MBC3889516.1"/>
    <property type="molecule type" value="Genomic_DNA"/>
</dbReference>
<comment type="caution">
    <text evidence="1">The sequence shown here is derived from an EMBL/GenBank/DDBJ whole genome shotgun (WGS) entry which is preliminary data.</text>
</comment>
<proteinExistence type="predicted"/>
<name>A0A923HWD3_9FIRM</name>
<evidence type="ECO:0000313" key="2">
    <source>
        <dbReference type="Proteomes" id="UP000616595"/>
    </source>
</evidence>
<reference evidence="1" key="1">
    <citation type="submission" date="2019-10" db="EMBL/GenBank/DDBJ databases">
        <authorList>
            <person name="Ross D.E."/>
            <person name="Gulliver D."/>
        </authorList>
    </citation>
    <scope>NUCLEOTIDE SEQUENCE</scope>
    <source>
        <strain evidence="1">DER-2019</strain>
    </source>
</reference>
<keyword evidence="2" id="KW-1185">Reference proteome</keyword>
<sequence length="84" mass="9766">MSDLRQEKVTVGDKEYTFQEVPSRQFLKMNQRATGRDGQPILETLYDELLKHIVADPKVKMDDYTTKELIALTTAAMKFQLEEE</sequence>